<evidence type="ECO:0000313" key="6">
    <source>
        <dbReference type="Proteomes" id="UP001476798"/>
    </source>
</evidence>
<sequence>MHSDLLRRLLTSSAWLAPPDFHAIIKQTLRISQQWARAHWYPCDNAPSTGVACNSPEIVSVGEDGRIIVFRADQEGVVRVIGGGNSSMTSRSAMAPAGGNQSIISAWLRGDSSKSRLETTHMLPSQTLSVNSLDVLGQCLICGTDGEAIFVNRQVPV</sequence>
<dbReference type="EMBL" id="JAHRIO010089990">
    <property type="protein sequence ID" value="MEQ2187093.1"/>
    <property type="molecule type" value="Genomic_DNA"/>
</dbReference>
<dbReference type="PANTHER" id="PTHR22652:SF0">
    <property type="entry name" value="NUCLEOPORIN NUP43"/>
    <property type="match status" value="1"/>
</dbReference>
<name>A0ABV0PUR3_9TELE</name>
<keyword evidence="6" id="KW-1185">Reference proteome</keyword>
<dbReference type="Gene3D" id="2.130.10.10">
    <property type="entry name" value="YVTN repeat-like/Quinoprotein amine dehydrogenase"/>
    <property type="match status" value="2"/>
</dbReference>
<keyword evidence="2" id="KW-0853">WD repeat</keyword>
<keyword evidence="3" id="KW-0677">Repeat</keyword>
<dbReference type="SUPFAM" id="SSF50978">
    <property type="entry name" value="WD40 repeat-like"/>
    <property type="match status" value="1"/>
</dbReference>
<evidence type="ECO:0000313" key="5">
    <source>
        <dbReference type="EMBL" id="MEQ2187093.1"/>
    </source>
</evidence>
<evidence type="ECO:0000256" key="1">
    <source>
        <dbReference type="ARBA" id="ARBA00004123"/>
    </source>
</evidence>
<reference evidence="5 6" key="1">
    <citation type="submission" date="2021-06" db="EMBL/GenBank/DDBJ databases">
        <authorList>
            <person name="Palmer J.M."/>
        </authorList>
    </citation>
    <scope>NUCLEOTIDE SEQUENCE [LARGE SCALE GENOMIC DNA]</scope>
    <source>
        <strain evidence="5 6">GA_2019</strain>
        <tissue evidence="5">Muscle</tissue>
    </source>
</reference>
<accession>A0ABV0PUR3</accession>
<proteinExistence type="predicted"/>
<evidence type="ECO:0000256" key="2">
    <source>
        <dbReference type="ARBA" id="ARBA00022574"/>
    </source>
</evidence>
<keyword evidence="4" id="KW-0539">Nucleus</keyword>
<evidence type="ECO:0000256" key="4">
    <source>
        <dbReference type="ARBA" id="ARBA00023242"/>
    </source>
</evidence>
<dbReference type="InterPro" id="IPR015943">
    <property type="entry name" value="WD40/YVTN_repeat-like_dom_sf"/>
</dbReference>
<organism evidence="5 6">
    <name type="scientific">Goodea atripinnis</name>
    <dbReference type="NCBI Taxonomy" id="208336"/>
    <lineage>
        <taxon>Eukaryota</taxon>
        <taxon>Metazoa</taxon>
        <taxon>Chordata</taxon>
        <taxon>Craniata</taxon>
        <taxon>Vertebrata</taxon>
        <taxon>Euteleostomi</taxon>
        <taxon>Actinopterygii</taxon>
        <taxon>Neopterygii</taxon>
        <taxon>Teleostei</taxon>
        <taxon>Neoteleostei</taxon>
        <taxon>Acanthomorphata</taxon>
        <taxon>Ovalentaria</taxon>
        <taxon>Atherinomorphae</taxon>
        <taxon>Cyprinodontiformes</taxon>
        <taxon>Goodeidae</taxon>
        <taxon>Goodea</taxon>
    </lineage>
</organism>
<dbReference type="InterPro" id="IPR036322">
    <property type="entry name" value="WD40_repeat_dom_sf"/>
</dbReference>
<gene>
    <name evidence="5" type="ORF">GOODEAATRI_001000</name>
</gene>
<protein>
    <submittedName>
        <fullName evidence="5">Uncharacterized protein</fullName>
    </submittedName>
</protein>
<evidence type="ECO:0000256" key="3">
    <source>
        <dbReference type="ARBA" id="ARBA00022737"/>
    </source>
</evidence>
<dbReference type="PANTHER" id="PTHR22652">
    <property type="entry name" value="NUCLEOPORIN NUP43"/>
    <property type="match status" value="1"/>
</dbReference>
<comment type="subcellular location">
    <subcellularLocation>
        <location evidence="1">Nucleus</location>
    </subcellularLocation>
</comment>
<comment type="caution">
    <text evidence="5">The sequence shown here is derived from an EMBL/GenBank/DDBJ whole genome shotgun (WGS) entry which is preliminary data.</text>
</comment>
<dbReference type="Proteomes" id="UP001476798">
    <property type="component" value="Unassembled WGS sequence"/>
</dbReference>